<dbReference type="EMBL" id="JAAOAK010000239">
    <property type="protein sequence ID" value="KAF5681178.1"/>
    <property type="molecule type" value="Genomic_DNA"/>
</dbReference>
<organism evidence="1 2">
    <name type="scientific">Fusarium denticulatum</name>
    <dbReference type="NCBI Taxonomy" id="48507"/>
    <lineage>
        <taxon>Eukaryota</taxon>
        <taxon>Fungi</taxon>
        <taxon>Dikarya</taxon>
        <taxon>Ascomycota</taxon>
        <taxon>Pezizomycotina</taxon>
        <taxon>Sordariomycetes</taxon>
        <taxon>Hypocreomycetidae</taxon>
        <taxon>Hypocreales</taxon>
        <taxon>Nectriaceae</taxon>
        <taxon>Fusarium</taxon>
        <taxon>Fusarium fujikuroi species complex</taxon>
    </lineage>
</organism>
<keyword evidence="2" id="KW-1185">Reference proteome</keyword>
<reference evidence="1 2" key="1">
    <citation type="submission" date="2020-05" db="EMBL/GenBank/DDBJ databases">
        <title>Identification and distribution of gene clusters putatively required for synthesis of sphingolipid metabolism inhibitors in phylogenetically diverse species of the filamentous fungus Fusarium.</title>
        <authorList>
            <person name="Kim H.-S."/>
            <person name="Busman M."/>
            <person name="Brown D.W."/>
            <person name="Divon H."/>
            <person name="Uhlig S."/>
            <person name="Proctor R.H."/>
        </authorList>
    </citation>
    <scope>NUCLEOTIDE SEQUENCE [LARGE SCALE GENOMIC DNA]</scope>
    <source>
        <strain evidence="1 2">NRRL 25311</strain>
    </source>
</reference>
<gene>
    <name evidence="1" type="ORF">FDENT_8234</name>
</gene>
<name>A0A8H5U561_9HYPO</name>
<dbReference type="AlphaFoldDB" id="A0A8H5U561"/>
<evidence type="ECO:0000313" key="2">
    <source>
        <dbReference type="Proteomes" id="UP000562682"/>
    </source>
</evidence>
<proteinExistence type="predicted"/>
<sequence length="587" mass="68793">MGTVMHASRLLYLPFELREMIWGFAASTGDANGLLRCCRQTRDEFSPYCQLPDNVNELHRLKILVDSTYDHGIWLKFDYHWKQDGHIRHAVSAIQDMGDPIGLRLGRMSNIGDIVVILRAPRRGYFVGAFMMMIAKMDDVYAYLYSRSRFRKDKGWPSDAKITIRFTTDGVQSSQSTREAKSFWECRATKILEDPLRKHVTDRAQMPYFYEYFLIAFFKLPSVPTILHDKAVQSHGHRGYQLPARSTMSSCLRKEFKETLLNFQKIIAAYAARMLVEEDIDIWDPPLSRNREPPDQLAWEHINYHRRSIKARYQFLLDNLVGPVGGCMDMLRLHRFKTMLSSRLNYFSRHEWFAGRDSGGLAGASSKINRRLRALFDPYAADEVLRLRQTCSHLRAVPWATASSDIPLESRSSSLWLEHYPNGIRYHWSGRNLVEWNFRWEAKKHQIRSGRYYREDRVARLSRWWECMGCCQGSLHCVSELASPCDRKRLRNTYAFIQDYDSDDPYDQLQSGDIRIGQPVIISRECIRKLKLKKGRYWGKDWCTYRNLASEYTIWNIKSRSKESTAEKEKFRLVCYAYSVEALCNKS</sequence>
<dbReference type="Proteomes" id="UP000562682">
    <property type="component" value="Unassembled WGS sequence"/>
</dbReference>
<accession>A0A8H5U561</accession>
<comment type="caution">
    <text evidence="1">The sequence shown here is derived from an EMBL/GenBank/DDBJ whole genome shotgun (WGS) entry which is preliminary data.</text>
</comment>
<evidence type="ECO:0000313" key="1">
    <source>
        <dbReference type="EMBL" id="KAF5681178.1"/>
    </source>
</evidence>
<protein>
    <submittedName>
        <fullName evidence="1">Uncharacterized protein</fullName>
    </submittedName>
</protein>